<proteinExistence type="predicted"/>
<dbReference type="Proteomes" id="UP001604277">
    <property type="component" value="Unassembled WGS sequence"/>
</dbReference>
<reference evidence="4" key="1">
    <citation type="submission" date="2024-07" db="EMBL/GenBank/DDBJ databases">
        <title>Two chromosome-level genome assemblies of Korean endemic species Abeliophyllum distichum and Forsythia ovata (Oleaceae).</title>
        <authorList>
            <person name="Jang H."/>
        </authorList>
    </citation>
    <scope>NUCLEOTIDE SEQUENCE [LARGE SCALE GENOMIC DNA]</scope>
</reference>
<dbReference type="InterPro" id="IPR025605">
    <property type="entry name" value="OST-HTH/LOTUS_dom"/>
</dbReference>
<dbReference type="InterPro" id="IPR041966">
    <property type="entry name" value="LOTUS-like"/>
</dbReference>
<feature type="compositionally biased region" description="Acidic residues" evidence="1">
    <location>
        <begin position="862"/>
        <end position="875"/>
    </location>
</feature>
<dbReference type="Pfam" id="PF14418">
    <property type="entry name" value="OHA"/>
    <property type="match status" value="1"/>
</dbReference>
<feature type="region of interest" description="Disordered" evidence="1">
    <location>
        <begin position="370"/>
        <end position="441"/>
    </location>
</feature>
<dbReference type="PANTHER" id="PTHR14379:SF6">
    <property type="entry name" value="EMB|CAB71880.1"/>
    <property type="match status" value="1"/>
</dbReference>
<keyword evidence="3" id="KW-0255">Endonuclease</keyword>
<dbReference type="Pfam" id="PF12872">
    <property type="entry name" value="OST-HTH"/>
    <property type="match status" value="2"/>
</dbReference>
<comment type="caution">
    <text evidence="3">The sequence shown here is derived from an EMBL/GenBank/DDBJ whole genome shotgun (WGS) entry which is preliminary data.</text>
</comment>
<dbReference type="CDD" id="cd10910">
    <property type="entry name" value="PIN_limkain_b1_N_like"/>
    <property type="match status" value="1"/>
</dbReference>
<feature type="domain" description="HTH OST-type" evidence="2">
    <location>
        <begin position="291"/>
        <end position="363"/>
    </location>
</feature>
<feature type="region of interest" description="Disordered" evidence="1">
    <location>
        <begin position="795"/>
        <end position="935"/>
    </location>
</feature>
<feature type="compositionally biased region" description="Basic and acidic residues" evidence="1">
    <location>
        <begin position="906"/>
        <end position="915"/>
    </location>
</feature>
<dbReference type="CDD" id="cd08824">
    <property type="entry name" value="LOTUS"/>
    <property type="match status" value="2"/>
</dbReference>
<feature type="compositionally biased region" description="Polar residues" evidence="1">
    <location>
        <begin position="916"/>
        <end position="934"/>
    </location>
</feature>
<dbReference type="PROSITE" id="PS51644">
    <property type="entry name" value="HTH_OST"/>
    <property type="match status" value="2"/>
</dbReference>
<feature type="compositionally biased region" description="Basic and acidic residues" evidence="1">
    <location>
        <begin position="833"/>
        <end position="854"/>
    </location>
</feature>
<dbReference type="AlphaFoldDB" id="A0ABD1WPG3"/>
<dbReference type="Pfam" id="PF01936">
    <property type="entry name" value="NYN"/>
    <property type="match status" value="1"/>
</dbReference>
<dbReference type="EMBL" id="JBFOLJ010000002">
    <property type="protein sequence ID" value="KAL2551581.1"/>
    <property type="molecule type" value="Genomic_DNA"/>
</dbReference>
<feature type="compositionally biased region" description="Basic and acidic residues" evidence="1">
    <location>
        <begin position="421"/>
        <end position="439"/>
    </location>
</feature>
<organism evidence="3 4">
    <name type="scientific">Forsythia ovata</name>
    <dbReference type="NCBI Taxonomy" id="205694"/>
    <lineage>
        <taxon>Eukaryota</taxon>
        <taxon>Viridiplantae</taxon>
        <taxon>Streptophyta</taxon>
        <taxon>Embryophyta</taxon>
        <taxon>Tracheophyta</taxon>
        <taxon>Spermatophyta</taxon>
        <taxon>Magnoliopsida</taxon>
        <taxon>eudicotyledons</taxon>
        <taxon>Gunneridae</taxon>
        <taxon>Pentapetalae</taxon>
        <taxon>asterids</taxon>
        <taxon>lamiids</taxon>
        <taxon>Lamiales</taxon>
        <taxon>Oleaceae</taxon>
        <taxon>Forsythieae</taxon>
        <taxon>Forsythia</taxon>
    </lineage>
</organism>
<evidence type="ECO:0000313" key="3">
    <source>
        <dbReference type="EMBL" id="KAL2551581.1"/>
    </source>
</evidence>
<dbReference type="GO" id="GO:0004519">
    <property type="term" value="F:endonuclease activity"/>
    <property type="evidence" value="ECO:0007669"/>
    <property type="project" value="UniProtKB-KW"/>
</dbReference>
<feature type="domain" description="HTH OST-type" evidence="2">
    <location>
        <begin position="723"/>
        <end position="807"/>
    </location>
</feature>
<dbReference type="InterPro" id="IPR021139">
    <property type="entry name" value="NYN"/>
</dbReference>
<gene>
    <name evidence="3" type="ORF">Fot_05200</name>
</gene>
<feature type="compositionally biased region" description="Basic and acidic residues" evidence="1">
    <location>
        <begin position="880"/>
        <end position="893"/>
    </location>
</feature>
<feature type="compositionally biased region" description="Basic and acidic residues" evidence="1">
    <location>
        <begin position="484"/>
        <end position="507"/>
    </location>
</feature>
<evidence type="ECO:0000259" key="2">
    <source>
        <dbReference type="PROSITE" id="PS51644"/>
    </source>
</evidence>
<dbReference type="GO" id="GO:0016787">
    <property type="term" value="F:hydrolase activity"/>
    <property type="evidence" value="ECO:0007669"/>
    <property type="project" value="UniProtKB-KW"/>
</dbReference>
<accession>A0ABD1WPG3</accession>
<keyword evidence="3" id="KW-0378">Hydrolase</keyword>
<feature type="region of interest" description="Disordered" evidence="1">
    <location>
        <begin position="484"/>
        <end position="511"/>
    </location>
</feature>
<name>A0ABD1WPG3_9LAMI</name>
<feature type="compositionally biased region" description="Basic and acidic residues" evidence="1">
    <location>
        <begin position="806"/>
        <end position="818"/>
    </location>
</feature>
<evidence type="ECO:0000256" key="1">
    <source>
        <dbReference type="SAM" id="MobiDB-lite"/>
    </source>
</evidence>
<dbReference type="InterPro" id="IPR024768">
    <property type="entry name" value="Marf1"/>
</dbReference>
<sequence length="982" mass="110737">MALLLSFIVGDSQGKENVGVGETIYTSNPTLSSNPHVFVLTNLTNKDIISIWYKNSIETLYLKYFKNLSNLPTYPSRRHEEESRSVRVSVWWDFENCSLPCNVNVFRVAHCIANAIRANGIKGPIQITAFGDVMQLSRANQEALSATGINLSHIPSGGKNSADRSLLIDLMYWVSQNPPPAHLFLISGDRDFAGILHRLRMNNYNILLASKDSAPSVLCSAASIMWQWNTLIMGENLTGKHFNQPPDGPYGSWYGHYKAPLDDPFAVVEQSLCSHSEELSELGSDSKLRPIPKIVIKQMKRILYSYPKGILITELRSELAKSNLVMDKDLYGYKKFSRFLLAMPHILKLQSSNDGQFLVRGVKPKVSDESLPSVYEGPVSNTGEPEIGYVPKPNGTTEKSEKQGIGVQELQKSGEESSPTKMEEVQVKNQKVDVQESAKKVQLPSPHVEIMDLSKDSKSQVHDAADAELGFFRRIWRNWFRSEDNDSKKTNCSKQEEISNGKKRMEEENVISPSSHEAIIGRRIGRRSDDFVGKSIQFSSIFNQIMSWCKFRGSADFDYVSEESDKEVNQIKNDSKMNDMFSNEAFWNELEAFMNTSQGSALVLQSRTRVHLAENLQKQGPSVLRSIHEGDLLHLVDLLISDKKWVEESDSQTCPFRVISYMGKDQANDHPPYSSGLSSMFRVGLRPSTLQELGERECQNPPHTGVPQTVSQIDCSSKSRDEILVDCQKLVDHILKEYPEGFNMGSFRKLFLEKYGYALDLQKLGYQKLVSLLQVMPRVTIESNYIFPFEVPKSRQGSNDYPVANSDRESSDGLRKDDDSESPWEELGPVDNAHLEKIEIDPRFTRKAKNERNEPTFIDYEPLGEDDLSDSEEESSSTKSEIEAKSRRNKEDSSLLNILDSWYGSQDDKSRKDALENTSNMSDCSKNGIQQSAPTEFGIKTEGLFLNQARKQKPSKSYSFVSEQPGDDKDRLVDGILGSLKK</sequence>
<dbReference type="Gene3D" id="3.40.50.1010">
    <property type="entry name" value="5'-nuclease"/>
    <property type="match status" value="1"/>
</dbReference>
<keyword evidence="4" id="KW-1185">Reference proteome</keyword>
<dbReference type="PANTHER" id="PTHR14379">
    <property type="entry name" value="LIMKAIN B LKAP"/>
    <property type="match status" value="1"/>
</dbReference>
<keyword evidence="3" id="KW-0540">Nuclease</keyword>
<dbReference type="Gene3D" id="3.30.420.610">
    <property type="entry name" value="LOTUS domain-like"/>
    <property type="match status" value="2"/>
</dbReference>
<evidence type="ECO:0000313" key="4">
    <source>
        <dbReference type="Proteomes" id="UP001604277"/>
    </source>
</evidence>
<dbReference type="InterPro" id="IPR025677">
    <property type="entry name" value="OST-HTH-assoc_dom"/>
</dbReference>
<protein>
    <submittedName>
        <fullName evidence="3">Endonuclease or glycosyl hydrolase</fullName>
    </submittedName>
</protein>
<feature type="region of interest" description="Disordered" evidence="1">
    <location>
        <begin position="950"/>
        <end position="973"/>
    </location>
</feature>